<evidence type="ECO:0000256" key="8">
    <source>
        <dbReference type="ARBA" id="ARBA00023242"/>
    </source>
</evidence>
<dbReference type="InterPro" id="IPR036051">
    <property type="entry name" value="KRAB_dom_sf"/>
</dbReference>
<evidence type="ECO:0000256" key="2">
    <source>
        <dbReference type="ARBA" id="ARBA00006991"/>
    </source>
</evidence>
<dbReference type="PANTHER" id="PTHR24381:SF115">
    <property type="entry name" value="ZINC FINGER PROTEIN 582"/>
    <property type="match status" value="1"/>
</dbReference>
<reference evidence="13" key="1">
    <citation type="journal article" date="2022" name="bioRxiv">
        <title>Sequencing and chromosome-scale assembly of the giantPleurodeles waltlgenome.</title>
        <authorList>
            <person name="Brown T."/>
            <person name="Elewa A."/>
            <person name="Iarovenko S."/>
            <person name="Subramanian E."/>
            <person name="Araus A.J."/>
            <person name="Petzold A."/>
            <person name="Susuki M."/>
            <person name="Suzuki K.-i.T."/>
            <person name="Hayashi T."/>
            <person name="Toyoda A."/>
            <person name="Oliveira C."/>
            <person name="Osipova E."/>
            <person name="Leigh N.D."/>
            <person name="Simon A."/>
            <person name="Yun M.H."/>
        </authorList>
    </citation>
    <scope>NUCLEOTIDE SEQUENCE</scope>
    <source>
        <strain evidence="13">20211129_DDA</strain>
        <tissue evidence="13">Liver</tissue>
    </source>
</reference>
<keyword evidence="3" id="KW-0479">Metal-binding</keyword>
<dbReference type="EMBL" id="JANPWB010000011">
    <property type="protein sequence ID" value="KAJ1121804.1"/>
    <property type="molecule type" value="Genomic_DNA"/>
</dbReference>
<feature type="compositionally biased region" description="Polar residues" evidence="10">
    <location>
        <begin position="432"/>
        <end position="444"/>
    </location>
</feature>
<evidence type="ECO:0000256" key="1">
    <source>
        <dbReference type="ARBA" id="ARBA00004123"/>
    </source>
</evidence>
<keyword evidence="8" id="KW-0539">Nucleus</keyword>
<feature type="region of interest" description="Disordered" evidence="10">
    <location>
        <begin position="507"/>
        <end position="542"/>
    </location>
</feature>
<keyword evidence="6" id="KW-0862">Zinc</keyword>
<evidence type="ECO:0000256" key="6">
    <source>
        <dbReference type="ARBA" id="ARBA00022833"/>
    </source>
</evidence>
<accession>A0AAV7P4M6</accession>
<organism evidence="13 14">
    <name type="scientific">Pleurodeles waltl</name>
    <name type="common">Iberian ribbed newt</name>
    <dbReference type="NCBI Taxonomy" id="8319"/>
    <lineage>
        <taxon>Eukaryota</taxon>
        <taxon>Metazoa</taxon>
        <taxon>Chordata</taxon>
        <taxon>Craniata</taxon>
        <taxon>Vertebrata</taxon>
        <taxon>Euteleostomi</taxon>
        <taxon>Amphibia</taxon>
        <taxon>Batrachia</taxon>
        <taxon>Caudata</taxon>
        <taxon>Salamandroidea</taxon>
        <taxon>Salamandridae</taxon>
        <taxon>Pleurodelinae</taxon>
        <taxon>Pleurodeles</taxon>
    </lineage>
</organism>
<dbReference type="GO" id="GO:0008270">
    <property type="term" value="F:zinc ion binding"/>
    <property type="evidence" value="ECO:0007669"/>
    <property type="project" value="UniProtKB-KW"/>
</dbReference>
<dbReference type="Pfam" id="PF01352">
    <property type="entry name" value="KRAB"/>
    <property type="match status" value="1"/>
</dbReference>
<feature type="domain" description="KRAB" evidence="12">
    <location>
        <begin position="109"/>
        <end position="180"/>
    </location>
</feature>
<evidence type="ECO:0000259" key="12">
    <source>
        <dbReference type="PROSITE" id="PS50805"/>
    </source>
</evidence>
<dbReference type="GO" id="GO:0000981">
    <property type="term" value="F:DNA-binding transcription factor activity, RNA polymerase II-specific"/>
    <property type="evidence" value="ECO:0007669"/>
    <property type="project" value="TreeGrafter"/>
</dbReference>
<protein>
    <submittedName>
        <fullName evidence="13">Uncharacterized protein</fullName>
    </submittedName>
</protein>
<dbReference type="InterPro" id="IPR036236">
    <property type="entry name" value="Znf_C2H2_sf"/>
</dbReference>
<evidence type="ECO:0000313" key="14">
    <source>
        <dbReference type="Proteomes" id="UP001066276"/>
    </source>
</evidence>
<dbReference type="PROSITE" id="PS50157">
    <property type="entry name" value="ZINC_FINGER_C2H2_2"/>
    <property type="match status" value="2"/>
</dbReference>
<keyword evidence="7" id="KW-0238">DNA-binding</keyword>
<dbReference type="PROSITE" id="PS50805">
    <property type="entry name" value="KRAB"/>
    <property type="match status" value="1"/>
</dbReference>
<dbReference type="Pfam" id="PF00096">
    <property type="entry name" value="zf-C2H2"/>
    <property type="match status" value="2"/>
</dbReference>
<feature type="compositionally biased region" description="Polar residues" evidence="10">
    <location>
        <begin position="515"/>
        <end position="526"/>
    </location>
</feature>
<dbReference type="SUPFAM" id="SSF109640">
    <property type="entry name" value="KRAB domain (Kruppel-associated box)"/>
    <property type="match status" value="1"/>
</dbReference>
<comment type="caution">
    <text evidence="13">The sequence shown here is derived from an EMBL/GenBank/DDBJ whole genome shotgun (WGS) entry which is preliminary data.</text>
</comment>
<dbReference type="SMART" id="SM00355">
    <property type="entry name" value="ZnF_C2H2"/>
    <property type="match status" value="2"/>
</dbReference>
<evidence type="ECO:0000256" key="9">
    <source>
        <dbReference type="PROSITE-ProRule" id="PRU00042"/>
    </source>
</evidence>
<dbReference type="GO" id="GO:0000977">
    <property type="term" value="F:RNA polymerase II transcription regulatory region sequence-specific DNA binding"/>
    <property type="evidence" value="ECO:0007669"/>
    <property type="project" value="TreeGrafter"/>
</dbReference>
<sequence>MLPRSLYACALERETFWSCSALTSRSEHARRGSVSHPHMRNGAWLRSHPAQQSCPGSCGAAASVVRLSGRQCSPVTHRATPPLLGGSSSRAAMEIGEGMPQQDAGKVLGSFNDFAARFSKEDWKLLHKWQTELYEIVMKELHQAVTSLGPVIYTSVFSLRPKEIQELFPVDYQESKIRSSNNCSPSCAITNSDALLRKKRMPTFDVKEAQDTSQWESQYWSSTGFPVHDPDISLRKEQEFCSSLKDPQATDIRNSHSSGHAFIKQDLPFINKEEANYSVDRESERKENMNTAKGPAGAASIGSFTDSGGGEAYFADQLDAKNWGGSSSVAVGTSITSFKIKEEEEPYFVDYQDSMAREDTTTSADHDNISQVVSFIIKEDGIPDSIKQQNAEMRGQNGNPLDDRATKRKRNYKEPVKCTKKAPPLGKARTKVFQSSPKGTNSRRQLSESFHELEEQISSLCNSGFMSETYSNIHSGTVKETMCDGPNEDECGRRKRAFPSAFTSTSYEKDVSHTGDVSDNQATCSGDINKERMGPPQSPEVEKNIDQTKNLIGAEGALMTERPYTCNECHKRFRNMSKLIRHQITHSKERHYQCTECGKSYNRSDNLIRHQRSHMRDVQAHVDMWPTPVAPYDLQN</sequence>
<dbReference type="Proteomes" id="UP001066276">
    <property type="component" value="Chromosome 7"/>
</dbReference>
<evidence type="ECO:0000256" key="5">
    <source>
        <dbReference type="ARBA" id="ARBA00022771"/>
    </source>
</evidence>
<evidence type="ECO:0000259" key="11">
    <source>
        <dbReference type="PROSITE" id="PS50157"/>
    </source>
</evidence>
<evidence type="ECO:0000256" key="7">
    <source>
        <dbReference type="ARBA" id="ARBA00023125"/>
    </source>
</evidence>
<feature type="domain" description="C2H2-type" evidence="11">
    <location>
        <begin position="592"/>
        <end position="619"/>
    </location>
</feature>
<dbReference type="Gene3D" id="6.10.140.140">
    <property type="match status" value="1"/>
</dbReference>
<dbReference type="FunFam" id="3.30.160.60:FF:000047">
    <property type="entry name" value="zinc finger protein OZF"/>
    <property type="match status" value="1"/>
</dbReference>
<feature type="region of interest" description="Disordered" evidence="10">
    <location>
        <begin position="388"/>
        <end position="449"/>
    </location>
</feature>
<comment type="subcellular location">
    <subcellularLocation>
        <location evidence="1">Nucleus</location>
    </subcellularLocation>
</comment>
<feature type="domain" description="C2H2-type" evidence="11">
    <location>
        <begin position="564"/>
        <end position="591"/>
    </location>
</feature>
<dbReference type="FunFam" id="3.30.160.60:FF:000355">
    <property type="entry name" value="zinc finger and SCAN domain-containing protein 20 isoform X1"/>
    <property type="match status" value="1"/>
</dbReference>
<evidence type="ECO:0000313" key="13">
    <source>
        <dbReference type="EMBL" id="KAJ1121804.1"/>
    </source>
</evidence>
<proteinExistence type="inferred from homology"/>
<evidence type="ECO:0000256" key="10">
    <source>
        <dbReference type="SAM" id="MobiDB-lite"/>
    </source>
</evidence>
<dbReference type="InterPro" id="IPR001909">
    <property type="entry name" value="KRAB"/>
</dbReference>
<comment type="similarity">
    <text evidence="2">Belongs to the krueppel C2H2-type zinc-finger protein family.</text>
</comment>
<feature type="compositionally biased region" description="Polar residues" evidence="10">
    <location>
        <begin position="388"/>
        <end position="399"/>
    </location>
</feature>
<dbReference type="SMART" id="SM00349">
    <property type="entry name" value="KRAB"/>
    <property type="match status" value="1"/>
</dbReference>
<dbReference type="Gene3D" id="3.30.160.60">
    <property type="entry name" value="Classic Zinc Finger"/>
    <property type="match status" value="2"/>
</dbReference>
<dbReference type="CDD" id="cd07765">
    <property type="entry name" value="KRAB_A-box"/>
    <property type="match status" value="1"/>
</dbReference>
<gene>
    <name evidence="13" type="ORF">NDU88_000323</name>
</gene>
<dbReference type="PROSITE" id="PS00028">
    <property type="entry name" value="ZINC_FINGER_C2H2_1"/>
    <property type="match status" value="2"/>
</dbReference>
<dbReference type="AlphaFoldDB" id="A0AAV7P4M6"/>
<evidence type="ECO:0000256" key="4">
    <source>
        <dbReference type="ARBA" id="ARBA00022737"/>
    </source>
</evidence>
<keyword evidence="5 9" id="KW-0863">Zinc-finger</keyword>
<evidence type="ECO:0000256" key="3">
    <source>
        <dbReference type="ARBA" id="ARBA00022723"/>
    </source>
</evidence>
<keyword evidence="14" id="KW-1185">Reference proteome</keyword>
<dbReference type="PANTHER" id="PTHR24381">
    <property type="entry name" value="ZINC FINGER PROTEIN"/>
    <property type="match status" value="1"/>
</dbReference>
<dbReference type="SUPFAM" id="SSF57667">
    <property type="entry name" value="beta-beta-alpha zinc fingers"/>
    <property type="match status" value="1"/>
</dbReference>
<keyword evidence="4" id="KW-0677">Repeat</keyword>
<name>A0AAV7P4M6_PLEWA</name>
<dbReference type="GO" id="GO:0005634">
    <property type="term" value="C:nucleus"/>
    <property type="evidence" value="ECO:0007669"/>
    <property type="project" value="UniProtKB-SubCell"/>
</dbReference>
<dbReference type="InterPro" id="IPR013087">
    <property type="entry name" value="Znf_C2H2_type"/>
</dbReference>